<accession>A0ACC0A1T8</accession>
<keyword evidence="2" id="KW-1185">Reference proteome</keyword>
<protein>
    <submittedName>
        <fullName evidence="1">Uncharacterized protein</fullName>
    </submittedName>
</protein>
<comment type="caution">
    <text evidence="1">The sequence shown here is derived from an EMBL/GenBank/DDBJ whole genome shotgun (WGS) entry which is preliminary data.</text>
</comment>
<evidence type="ECO:0000313" key="2">
    <source>
        <dbReference type="Proteomes" id="UP001060085"/>
    </source>
</evidence>
<dbReference type="EMBL" id="CM044707">
    <property type="protein sequence ID" value="KAI5653927.1"/>
    <property type="molecule type" value="Genomic_DNA"/>
</dbReference>
<sequence length="181" mass="21118">MVTFLLMLDLMSIILMIAMRAIEHNDISCKRVPRNDVRYGGNYVNMDERFYKRKSDYEGYYDSYNYGGYNCGRSSQTLGITLMQNNQWGYGNISPHARYYEHNSYDCFPGNDVRYGRNYVNMDESYNYGGYNYGRSSQTLGTTLRPLSYNNLKLPIFCGTFGPYGYEVWEQKVESFSTPIV</sequence>
<evidence type="ECO:0000313" key="1">
    <source>
        <dbReference type="EMBL" id="KAI5653927.1"/>
    </source>
</evidence>
<dbReference type="Proteomes" id="UP001060085">
    <property type="component" value="Linkage Group LG07"/>
</dbReference>
<organism evidence="1 2">
    <name type="scientific">Catharanthus roseus</name>
    <name type="common">Madagascar periwinkle</name>
    <name type="synonym">Vinca rosea</name>
    <dbReference type="NCBI Taxonomy" id="4058"/>
    <lineage>
        <taxon>Eukaryota</taxon>
        <taxon>Viridiplantae</taxon>
        <taxon>Streptophyta</taxon>
        <taxon>Embryophyta</taxon>
        <taxon>Tracheophyta</taxon>
        <taxon>Spermatophyta</taxon>
        <taxon>Magnoliopsida</taxon>
        <taxon>eudicotyledons</taxon>
        <taxon>Gunneridae</taxon>
        <taxon>Pentapetalae</taxon>
        <taxon>asterids</taxon>
        <taxon>lamiids</taxon>
        <taxon>Gentianales</taxon>
        <taxon>Apocynaceae</taxon>
        <taxon>Rauvolfioideae</taxon>
        <taxon>Vinceae</taxon>
        <taxon>Catharanthinae</taxon>
        <taxon>Catharanthus</taxon>
    </lineage>
</organism>
<gene>
    <name evidence="1" type="ORF">M9H77_31114</name>
</gene>
<reference evidence="2" key="1">
    <citation type="journal article" date="2023" name="Nat. Plants">
        <title>Single-cell RNA sequencing provides a high-resolution roadmap for understanding the multicellular compartmentation of specialized metabolism.</title>
        <authorList>
            <person name="Sun S."/>
            <person name="Shen X."/>
            <person name="Li Y."/>
            <person name="Li Y."/>
            <person name="Wang S."/>
            <person name="Li R."/>
            <person name="Zhang H."/>
            <person name="Shen G."/>
            <person name="Guo B."/>
            <person name="Wei J."/>
            <person name="Xu J."/>
            <person name="St-Pierre B."/>
            <person name="Chen S."/>
            <person name="Sun C."/>
        </authorList>
    </citation>
    <scope>NUCLEOTIDE SEQUENCE [LARGE SCALE GENOMIC DNA]</scope>
</reference>
<name>A0ACC0A1T8_CATRO</name>
<proteinExistence type="predicted"/>